<dbReference type="GO" id="GO:0004518">
    <property type="term" value="F:nuclease activity"/>
    <property type="evidence" value="ECO:0007669"/>
    <property type="project" value="UniProtKB-KW"/>
</dbReference>
<evidence type="ECO:0000256" key="2">
    <source>
        <dbReference type="ARBA" id="ARBA00004123"/>
    </source>
</evidence>
<comment type="caution">
    <text evidence="10">The sequence shown here is derived from an EMBL/GenBank/DDBJ whole genome shotgun (WGS) entry which is preliminary data.</text>
</comment>
<protein>
    <recommendedName>
        <fullName evidence="9">DDE Tnp4 domain-containing protein</fullName>
    </recommendedName>
</protein>
<dbReference type="STRING" id="29655.A0A0K9PLL7"/>
<dbReference type="EMBL" id="LFYR01000744">
    <property type="protein sequence ID" value="KMZ69864.1"/>
    <property type="molecule type" value="Genomic_DNA"/>
</dbReference>
<keyword evidence="5" id="KW-0479">Metal-binding</keyword>
<comment type="subcellular location">
    <subcellularLocation>
        <location evidence="2">Nucleus</location>
    </subcellularLocation>
</comment>
<dbReference type="Proteomes" id="UP000036987">
    <property type="component" value="Unassembled WGS sequence"/>
</dbReference>
<dbReference type="AlphaFoldDB" id="A0A0K9PLL7"/>
<accession>A0A0K9PLL7</accession>
<dbReference type="InterPro" id="IPR027806">
    <property type="entry name" value="HARBI1_dom"/>
</dbReference>
<evidence type="ECO:0000256" key="4">
    <source>
        <dbReference type="ARBA" id="ARBA00022722"/>
    </source>
</evidence>
<evidence type="ECO:0000256" key="6">
    <source>
        <dbReference type="ARBA" id="ARBA00022801"/>
    </source>
</evidence>
<dbReference type="InterPro" id="IPR045249">
    <property type="entry name" value="HARBI1-like"/>
</dbReference>
<evidence type="ECO:0000313" key="10">
    <source>
        <dbReference type="EMBL" id="KMZ69864.1"/>
    </source>
</evidence>
<feature type="domain" description="DDE Tnp4" evidence="9">
    <location>
        <begin position="232"/>
        <end position="393"/>
    </location>
</feature>
<sequence length="446" mass="50520">MDLLTYINDLDFQLSPLPYMDDCSFLNNYMNADQSIAVPETEKRKVEDMSFTLTPQQGGITTGDCSGSSKKRGRFASEKGVQTQTPPIQPNRRVWVKNRSQAWWDTVNHPDFPDSDFRKAFRMSRGTFDFICNELSSAIAKEDTTLRQAIPVEKRVAVCIWRLATGEPLRVVSSKFGLGISTCHKLILEVCSAIKTFLLPKFLRWPDAFETEKFMSRFESSTGIPNVVGSMYTIHIPIVAPKNNVAQYFNQNHTDRTNKASYSVTIQGVVDPDGVFTDICIGSPGGFSDEQVLTEKSNLRHFFESSQQQPPPHHQWIVGGSEYPLMDWMMVPYSHENLTWAQYAFNNKTSDLQRVAVEAFRRLKARWCCLQKRNEVKLQDLPNVLGACCVLHNICERLDEKIEPDLIIKPIHDEDKTTAGASVRSIPAMDVRDSLAHHLLHGGRVS</sequence>
<dbReference type="PANTHER" id="PTHR22930">
    <property type="match status" value="1"/>
</dbReference>
<evidence type="ECO:0000256" key="7">
    <source>
        <dbReference type="ARBA" id="ARBA00023242"/>
    </source>
</evidence>
<dbReference type="PANTHER" id="PTHR22930:SF244">
    <property type="entry name" value="OS05G0593000 PROTEIN"/>
    <property type="match status" value="1"/>
</dbReference>
<evidence type="ECO:0000259" key="9">
    <source>
        <dbReference type="Pfam" id="PF13359"/>
    </source>
</evidence>
<evidence type="ECO:0000256" key="8">
    <source>
        <dbReference type="SAM" id="MobiDB-lite"/>
    </source>
</evidence>
<organism evidence="10 11">
    <name type="scientific">Zostera marina</name>
    <name type="common">Eelgrass</name>
    <dbReference type="NCBI Taxonomy" id="29655"/>
    <lineage>
        <taxon>Eukaryota</taxon>
        <taxon>Viridiplantae</taxon>
        <taxon>Streptophyta</taxon>
        <taxon>Embryophyta</taxon>
        <taxon>Tracheophyta</taxon>
        <taxon>Spermatophyta</taxon>
        <taxon>Magnoliopsida</taxon>
        <taxon>Liliopsida</taxon>
        <taxon>Zosteraceae</taxon>
        <taxon>Zostera</taxon>
    </lineage>
</organism>
<dbReference type="GO" id="GO:0005634">
    <property type="term" value="C:nucleus"/>
    <property type="evidence" value="ECO:0007669"/>
    <property type="project" value="UniProtKB-SubCell"/>
</dbReference>
<feature type="compositionally biased region" description="Polar residues" evidence="8">
    <location>
        <begin position="57"/>
        <end position="68"/>
    </location>
</feature>
<dbReference type="OMA" id="MFLMTYM"/>
<evidence type="ECO:0000256" key="5">
    <source>
        <dbReference type="ARBA" id="ARBA00022723"/>
    </source>
</evidence>
<evidence type="ECO:0000313" key="11">
    <source>
        <dbReference type="Proteomes" id="UP000036987"/>
    </source>
</evidence>
<keyword evidence="7" id="KW-0539">Nucleus</keyword>
<feature type="region of interest" description="Disordered" evidence="8">
    <location>
        <begin position="57"/>
        <end position="87"/>
    </location>
</feature>
<name>A0A0K9PLL7_ZOSMR</name>
<keyword evidence="6" id="KW-0378">Hydrolase</keyword>
<evidence type="ECO:0000256" key="3">
    <source>
        <dbReference type="ARBA" id="ARBA00006958"/>
    </source>
</evidence>
<comment type="cofactor">
    <cofactor evidence="1">
        <name>a divalent metal cation</name>
        <dbReference type="ChEBI" id="CHEBI:60240"/>
    </cofactor>
</comment>
<dbReference type="GO" id="GO:0046872">
    <property type="term" value="F:metal ion binding"/>
    <property type="evidence" value="ECO:0007669"/>
    <property type="project" value="UniProtKB-KW"/>
</dbReference>
<keyword evidence="11" id="KW-1185">Reference proteome</keyword>
<dbReference type="Pfam" id="PF13359">
    <property type="entry name" value="DDE_Tnp_4"/>
    <property type="match status" value="1"/>
</dbReference>
<keyword evidence="4" id="KW-0540">Nuclease</keyword>
<reference evidence="11" key="1">
    <citation type="journal article" date="2016" name="Nature">
        <title>The genome of the seagrass Zostera marina reveals angiosperm adaptation to the sea.</title>
        <authorList>
            <person name="Olsen J.L."/>
            <person name="Rouze P."/>
            <person name="Verhelst B."/>
            <person name="Lin Y.-C."/>
            <person name="Bayer T."/>
            <person name="Collen J."/>
            <person name="Dattolo E."/>
            <person name="De Paoli E."/>
            <person name="Dittami S."/>
            <person name="Maumus F."/>
            <person name="Michel G."/>
            <person name="Kersting A."/>
            <person name="Lauritano C."/>
            <person name="Lohaus R."/>
            <person name="Toepel M."/>
            <person name="Tonon T."/>
            <person name="Vanneste K."/>
            <person name="Amirebrahimi M."/>
            <person name="Brakel J."/>
            <person name="Bostroem C."/>
            <person name="Chovatia M."/>
            <person name="Grimwood J."/>
            <person name="Jenkins J.W."/>
            <person name="Jueterbock A."/>
            <person name="Mraz A."/>
            <person name="Stam W.T."/>
            <person name="Tice H."/>
            <person name="Bornberg-Bauer E."/>
            <person name="Green P.J."/>
            <person name="Pearson G.A."/>
            <person name="Procaccini G."/>
            <person name="Duarte C.M."/>
            <person name="Schmutz J."/>
            <person name="Reusch T.B.H."/>
            <person name="Van de Peer Y."/>
        </authorList>
    </citation>
    <scope>NUCLEOTIDE SEQUENCE [LARGE SCALE GENOMIC DNA]</scope>
    <source>
        <strain evidence="11">cv. Finnish</strain>
    </source>
</reference>
<proteinExistence type="inferred from homology"/>
<dbReference type="OrthoDB" id="2668416at2759"/>
<dbReference type="GO" id="GO:0016787">
    <property type="term" value="F:hydrolase activity"/>
    <property type="evidence" value="ECO:0007669"/>
    <property type="project" value="UniProtKB-KW"/>
</dbReference>
<evidence type="ECO:0000256" key="1">
    <source>
        <dbReference type="ARBA" id="ARBA00001968"/>
    </source>
</evidence>
<comment type="similarity">
    <text evidence="3">Belongs to the HARBI1 family.</text>
</comment>
<gene>
    <name evidence="10" type="ORF">ZOSMA_205G00410</name>
</gene>